<organism evidence="2 3">
    <name type="scientific">Asanoa ferruginea</name>
    <dbReference type="NCBI Taxonomy" id="53367"/>
    <lineage>
        <taxon>Bacteria</taxon>
        <taxon>Bacillati</taxon>
        <taxon>Actinomycetota</taxon>
        <taxon>Actinomycetes</taxon>
        <taxon>Micromonosporales</taxon>
        <taxon>Micromonosporaceae</taxon>
        <taxon>Asanoa</taxon>
    </lineage>
</organism>
<protein>
    <submittedName>
        <fullName evidence="2">L-ascorbate metabolism protein UlaG (Beta-lactamase superfamily)</fullName>
    </submittedName>
</protein>
<dbReference type="PANTHER" id="PTHR43546">
    <property type="entry name" value="UPF0173 METAL-DEPENDENT HYDROLASE MJ1163-RELATED"/>
    <property type="match status" value="1"/>
</dbReference>
<gene>
    <name evidence="2" type="ORF">DFJ67_3422</name>
</gene>
<dbReference type="PANTHER" id="PTHR43546:SF3">
    <property type="entry name" value="UPF0173 METAL-DEPENDENT HYDROLASE MJ1163"/>
    <property type="match status" value="1"/>
</dbReference>
<proteinExistence type="predicted"/>
<dbReference type="AlphaFoldDB" id="A0A3D9ZLF3"/>
<dbReference type="InterPro" id="IPR050114">
    <property type="entry name" value="UPF0173_UPF0282_UlaG_hydrolase"/>
</dbReference>
<sequence length="214" mass="23009">MLLTKYTHACVRVDDGDRRLLLDPGIWTEPEAFDGVTDILVTHEHADHFAVEPIAALLASSPELRIYGHESLRAVAIEENAPAVAEAIQAVAVGETFTAAGFAVTAVGGKHAETYDGLPRCANIGFIVDGVYHPGDSFFVPAEPVATLLVPASGPWFKLREALDFTRAIAPQRAVPIHDRMLSADVGYDNFDGWLTEKGGTAYERIPLGTSLTV</sequence>
<dbReference type="InterPro" id="IPR001279">
    <property type="entry name" value="Metallo-B-lactamas"/>
</dbReference>
<keyword evidence="3" id="KW-1185">Reference proteome</keyword>
<comment type="caution">
    <text evidence="2">The sequence shown here is derived from an EMBL/GenBank/DDBJ whole genome shotgun (WGS) entry which is preliminary data.</text>
</comment>
<evidence type="ECO:0000313" key="2">
    <source>
        <dbReference type="EMBL" id="REF97424.1"/>
    </source>
</evidence>
<dbReference type="Pfam" id="PF13483">
    <property type="entry name" value="Lactamase_B_3"/>
    <property type="match status" value="1"/>
</dbReference>
<dbReference type="Gene3D" id="3.60.15.10">
    <property type="entry name" value="Ribonuclease Z/Hydroxyacylglutathione hydrolase-like"/>
    <property type="match status" value="1"/>
</dbReference>
<feature type="domain" description="Metallo-beta-lactamase" evidence="1">
    <location>
        <begin position="7"/>
        <end position="178"/>
    </location>
</feature>
<evidence type="ECO:0000313" key="3">
    <source>
        <dbReference type="Proteomes" id="UP000256913"/>
    </source>
</evidence>
<dbReference type="SMART" id="SM00849">
    <property type="entry name" value="Lactamase_B"/>
    <property type="match status" value="1"/>
</dbReference>
<dbReference type="InterPro" id="IPR036866">
    <property type="entry name" value="RibonucZ/Hydroxyglut_hydro"/>
</dbReference>
<name>A0A3D9ZLF3_9ACTN</name>
<evidence type="ECO:0000259" key="1">
    <source>
        <dbReference type="SMART" id="SM00849"/>
    </source>
</evidence>
<reference evidence="2 3" key="1">
    <citation type="submission" date="2018-08" db="EMBL/GenBank/DDBJ databases">
        <title>Sequencing the genomes of 1000 actinobacteria strains.</title>
        <authorList>
            <person name="Klenk H.-P."/>
        </authorList>
    </citation>
    <scope>NUCLEOTIDE SEQUENCE [LARGE SCALE GENOMIC DNA]</scope>
    <source>
        <strain evidence="2 3">DSM 44099</strain>
    </source>
</reference>
<dbReference type="RefSeq" id="WP_116068872.1">
    <property type="nucleotide sequence ID" value="NZ_BONB01000014.1"/>
</dbReference>
<dbReference type="Proteomes" id="UP000256913">
    <property type="component" value="Unassembled WGS sequence"/>
</dbReference>
<dbReference type="OrthoDB" id="3190691at2"/>
<dbReference type="EMBL" id="QUMQ01000001">
    <property type="protein sequence ID" value="REF97424.1"/>
    <property type="molecule type" value="Genomic_DNA"/>
</dbReference>
<dbReference type="SUPFAM" id="SSF56281">
    <property type="entry name" value="Metallo-hydrolase/oxidoreductase"/>
    <property type="match status" value="1"/>
</dbReference>
<accession>A0A3D9ZLF3</accession>